<sequence>MDFYSQYQGDNNLLLILISSINTSSISHLFRRARLACLLPLKCISHHLKEGNMKDRAKRCNPTLLDHGLHLLAVTVSINRQRAQVEESPICDTSRNHYKYEQRKCEEGKIEHIMETFLFAACALHLRLWLCSPTGVFLQSGWTAERYMEKYSQRCDDEIAKVHIDVYLCLTEPTGGGSIANAVNSPTQKIKRSHNNRLREFNQVIHGLIFLSKYCICSKEALFPQNILGFFAKYSVPPLFQFWVLTTCNLKNTNSFFFFPWKMH</sequence>
<dbReference type="GeneID" id="36346232"/>
<accession>W6UMA1</accession>
<dbReference type="Proteomes" id="UP000019149">
    <property type="component" value="Unassembled WGS sequence"/>
</dbReference>
<dbReference type="EMBL" id="APAU02000228">
    <property type="protein sequence ID" value="EUB54624.1"/>
    <property type="molecule type" value="Genomic_DNA"/>
</dbReference>
<name>W6UMA1_ECHGR</name>
<gene>
    <name evidence="1" type="ORF">EGR_10517</name>
</gene>
<evidence type="ECO:0000313" key="1">
    <source>
        <dbReference type="EMBL" id="EUB54624.1"/>
    </source>
</evidence>
<dbReference type="AlphaFoldDB" id="W6UMA1"/>
<dbReference type="RefSeq" id="XP_024345820.1">
    <property type="nucleotide sequence ID" value="XM_024499766.1"/>
</dbReference>
<evidence type="ECO:0000313" key="2">
    <source>
        <dbReference type="Proteomes" id="UP000019149"/>
    </source>
</evidence>
<proteinExistence type="predicted"/>
<dbReference type="KEGG" id="egl:EGR_10517"/>
<comment type="caution">
    <text evidence="1">The sequence shown here is derived from an EMBL/GenBank/DDBJ whole genome shotgun (WGS) entry which is preliminary data.</text>
</comment>
<dbReference type="CTD" id="36346232"/>
<organism evidence="1 2">
    <name type="scientific">Echinococcus granulosus</name>
    <name type="common">Hydatid tapeworm</name>
    <dbReference type="NCBI Taxonomy" id="6210"/>
    <lineage>
        <taxon>Eukaryota</taxon>
        <taxon>Metazoa</taxon>
        <taxon>Spiralia</taxon>
        <taxon>Lophotrochozoa</taxon>
        <taxon>Platyhelminthes</taxon>
        <taxon>Cestoda</taxon>
        <taxon>Eucestoda</taxon>
        <taxon>Cyclophyllidea</taxon>
        <taxon>Taeniidae</taxon>
        <taxon>Echinococcus</taxon>
        <taxon>Echinococcus granulosus group</taxon>
    </lineage>
</organism>
<protein>
    <submittedName>
        <fullName evidence="1">Uncharacterized protein</fullName>
    </submittedName>
</protein>
<keyword evidence="2" id="KW-1185">Reference proteome</keyword>
<reference evidence="1 2" key="1">
    <citation type="journal article" date="2013" name="Nat. Genet.">
        <title>The genome of the hydatid tapeworm Echinococcus granulosus.</title>
        <authorList>
            <person name="Zheng H."/>
            <person name="Zhang W."/>
            <person name="Zhang L."/>
            <person name="Zhang Z."/>
            <person name="Li J."/>
            <person name="Lu G."/>
            <person name="Zhu Y."/>
            <person name="Wang Y."/>
            <person name="Huang Y."/>
            <person name="Liu J."/>
            <person name="Kang H."/>
            <person name="Chen J."/>
            <person name="Wang L."/>
            <person name="Chen A."/>
            <person name="Yu S."/>
            <person name="Gao Z."/>
            <person name="Jin L."/>
            <person name="Gu W."/>
            <person name="Wang Z."/>
            <person name="Zhao L."/>
            <person name="Shi B."/>
            <person name="Wen H."/>
            <person name="Lin R."/>
            <person name="Jones M.K."/>
            <person name="Brejova B."/>
            <person name="Vinar T."/>
            <person name="Zhao G."/>
            <person name="McManus D.P."/>
            <person name="Chen Z."/>
            <person name="Zhou Y."/>
            <person name="Wang S."/>
        </authorList>
    </citation>
    <scope>NUCLEOTIDE SEQUENCE [LARGE SCALE GENOMIC DNA]</scope>
</reference>